<reference evidence="1" key="1">
    <citation type="submission" date="2015-06" db="UniProtKB">
        <authorList>
            <consortium name="EnsemblPlants"/>
        </authorList>
    </citation>
    <scope>IDENTIFICATION</scope>
</reference>
<dbReference type="AlphaFoldDB" id="M8BKB1"/>
<proteinExistence type="predicted"/>
<sequence length="126" mass="13910">MEHKDYEHFFTITPVSSKTLPTKIKTSAQRNIRQIRGFNWQAIAPWDVMAVAPEIKAPDVGSDRRTWIRGGRRSARRTATSDGEPQFLLVGGGGSPAPDLAAVAEMACTSGWFPRERRRTGLQGTA</sequence>
<evidence type="ECO:0000313" key="1">
    <source>
        <dbReference type="EnsemblPlants" id="EMT22218"/>
    </source>
</evidence>
<name>M8BKB1_AEGTA</name>
<dbReference type="EnsemblPlants" id="EMT22218">
    <property type="protein sequence ID" value="EMT22218"/>
    <property type="gene ID" value="F775_32874"/>
</dbReference>
<accession>M8BKB1</accession>
<protein>
    <submittedName>
        <fullName evidence="1">Uncharacterized protein</fullName>
    </submittedName>
</protein>
<organism evidence="1">
    <name type="scientific">Aegilops tauschii</name>
    <name type="common">Tausch's goatgrass</name>
    <name type="synonym">Aegilops squarrosa</name>
    <dbReference type="NCBI Taxonomy" id="37682"/>
    <lineage>
        <taxon>Eukaryota</taxon>
        <taxon>Viridiplantae</taxon>
        <taxon>Streptophyta</taxon>
        <taxon>Embryophyta</taxon>
        <taxon>Tracheophyta</taxon>
        <taxon>Spermatophyta</taxon>
        <taxon>Magnoliopsida</taxon>
        <taxon>Liliopsida</taxon>
        <taxon>Poales</taxon>
        <taxon>Poaceae</taxon>
        <taxon>BOP clade</taxon>
        <taxon>Pooideae</taxon>
        <taxon>Triticodae</taxon>
        <taxon>Triticeae</taxon>
        <taxon>Triticinae</taxon>
        <taxon>Aegilops</taxon>
    </lineage>
</organism>